<feature type="signal peptide" evidence="1">
    <location>
        <begin position="1"/>
        <end position="22"/>
    </location>
</feature>
<reference evidence="2" key="1">
    <citation type="submission" date="2013-10" db="EMBL/GenBank/DDBJ databases">
        <title>Genomic analysis of the causative agents of coccidiosis in chickens.</title>
        <authorList>
            <person name="Reid A.J."/>
            <person name="Blake D."/>
            <person name="Billington K."/>
            <person name="Browne H."/>
            <person name="Dunn M."/>
            <person name="Hung S."/>
            <person name="Kawahara F."/>
            <person name="Miranda-Saavedra D."/>
            <person name="Mourier T."/>
            <person name="Nagra H."/>
            <person name="Otto T.D."/>
            <person name="Rawlings N."/>
            <person name="Sanchez A."/>
            <person name="Sanders M."/>
            <person name="Subramaniam C."/>
            <person name="Tay Y."/>
            <person name="Dear P."/>
            <person name="Doerig C."/>
            <person name="Gruber A."/>
            <person name="Parkinson J."/>
            <person name="Shirley M."/>
            <person name="Wan K.L."/>
            <person name="Berriman M."/>
            <person name="Tomley F."/>
            <person name="Pain A."/>
        </authorList>
    </citation>
    <scope>NUCLEOTIDE SEQUENCE [LARGE SCALE GENOMIC DNA]</scope>
    <source>
        <strain evidence="2">Houghton</strain>
    </source>
</reference>
<dbReference type="AlphaFoldDB" id="U6N126"/>
<dbReference type="EMBL" id="HG724651">
    <property type="protein sequence ID" value="CDJ67625.1"/>
    <property type="molecule type" value="Genomic_DNA"/>
</dbReference>
<evidence type="ECO:0008006" key="4">
    <source>
        <dbReference type="Google" id="ProtNLM"/>
    </source>
</evidence>
<dbReference type="GeneID" id="25474067"/>
<dbReference type="RefSeq" id="XP_013436092.1">
    <property type="nucleotide sequence ID" value="XM_013580638.1"/>
</dbReference>
<protein>
    <recommendedName>
        <fullName evidence="4">SAG family member</fullName>
    </recommendedName>
</protein>
<organism evidence="2 3">
    <name type="scientific">Eimeria necatrix</name>
    <dbReference type="NCBI Taxonomy" id="51315"/>
    <lineage>
        <taxon>Eukaryota</taxon>
        <taxon>Sar</taxon>
        <taxon>Alveolata</taxon>
        <taxon>Apicomplexa</taxon>
        <taxon>Conoidasida</taxon>
        <taxon>Coccidia</taxon>
        <taxon>Eucoccidiorida</taxon>
        <taxon>Eimeriorina</taxon>
        <taxon>Eimeriidae</taxon>
        <taxon>Eimeria</taxon>
    </lineage>
</organism>
<evidence type="ECO:0000256" key="1">
    <source>
        <dbReference type="SAM" id="SignalP"/>
    </source>
</evidence>
<accession>U6N126</accession>
<dbReference type="Proteomes" id="UP000030754">
    <property type="component" value="Unassembled WGS sequence"/>
</dbReference>
<dbReference type="OrthoDB" id="10460378at2759"/>
<keyword evidence="1" id="KW-0732">Signal</keyword>
<dbReference type="VEuPathDB" id="ToxoDB:ENH_00039070"/>
<gene>
    <name evidence="2" type="ORF">ENH_00039070</name>
</gene>
<name>U6N126_9EIME</name>
<keyword evidence="3" id="KW-1185">Reference proteome</keyword>
<feature type="chain" id="PRO_5004674187" description="SAG family member" evidence="1">
    <location>
        <begin position="23"/>
        <end position="112"/>
    </location>
</feature>
<proteinExistence type="predicted"/>
<sequence>MKSLCTCAAFAVAAAIAQGSFATAFSQNGRALRTVRNSNATDLTPIGGDKYCTVTINAWRKKIDSAAIDYAALDSAAPGTDIQTFLGANECTALKSGDFNHIVGQPGHVTSF</sequence>
<evidence type="ECO:0000313" key="3">
    <source>
        <dbReference type="Proteomes" id="UP000030754"/>
    </source>
</evidence>
<evidence type="ECO:0000313" key="2">
    <source>
        <dbReference type="EMBL" id="CDJ67625.1"/>
    </source>
</evidence>
<reference evidence="2" key="2">
    <citation type="submission" date="2013-10" db="EMBL/GenBank/DDBJ databases">
        <authorList>
            <person name="Aslett M."/>
        </authorList>
    </citation>
    <scope>NUCLEOTIDE SEQUENCE [LARGE SCALE GENOMIC DNA]</scope>
    <source>
        <strain evidence="2">Houghton</strain>
    </source>
</reference>